<evidence type="ECO:0000256" key="4">
    <source>
        <dbReference type="ARBA" id="ARBA00022840"/>
    </source>
</evidence>
<dbReference type="RefSeq" id="WP_011810425.1">
    <property type="nucleotide sequence ID" value="NC_008786.1"/>
</dbReference>
<dbReference type="PIRSF" id="PIRSF000538">
    <property type="entry name" value="GlpK"/>
    <property type="match status" value="1"/>
</dbReference>
<keyword evidence="2" id="KW-0547">Nucleotide-binding</keyword>
<dbReference type="AlphaFoldDB" id="A1WLB9"/>
<proteinExistence type="inferred from homology"/>
<dbReference type="InterPro" id="IPR018483">
    <property type="entry name" value="Carb_kinase_FGGY_CS"/>
</dbReference>
<dbReference type="GO" id="GO:0008741">
    <property type="term" value="F:ribulokinase activity"/>
    <property type="evidence" value="ECO:0007669"/>
    <property type="project" value="InterPro"/>
</dbReference>
<evidence type="ECO:0000313" key="10">
    <source>
        <dbReference type="EMBL" id="ABM58426.1"/>
    </source>
</evidence>
<dbReference type="KEGG" id="vei:Veis_2684"/>
<gene>
    <name evidence="10" type="ordered locus">Veis_2684</name>
</gene>
<dbReference type="GO" id="GO:0019569">
    <property type="term" value="P:L-arabinose catabolic process to D-xylulose 5-phosphate"/>
    <property type="evidence" value="ECO:0007669"/>
    <property type="project" value="InterPro"/>
</dbReference>
<dbReference type="InterPro" id="IPR018485">
    <property type="entry name" value="FGGY_C"/>
</dbReference>
<dbReference type="InterPro" id="IPR005929">
    <property type="entry name" value="Ribulokinase"/>
</dbReference>
<keyword evidence="5" id="KW-0054">Arabinose catabolism</keyword>
<accession>A1WLB9</accession>
<dbReference type="Pfam" id="PF02782">
    <property type="entry name" value="FGGY_C"/>
    <property type="match status" value="1"/>
</dbReference>
<dbReference type="SUPFAM" id="SSF53067">
    <property type="entry name" value="Actin-like ATPase domain"/>
    <property type="match status" value="2"/>
</dbReference>
<dbReference type="GO" id="GO:0005737">
    <property type="term" value="C:cytoplasm"/>
    <property type="evidence" value="ECO:0007669"/>
    <property type="project" value="TreeGrafter"/>
</dbReference>
<evidence type="ECO:0000313" key="11">
    <source>
        <dbReference type="Proteomes" id="UP000000374"/>
    </source>
</evidence>
<dbReference type="HOGENOM" id="CLU_009281_9_1_4"/>
<dbReference type="PROSITE" id="PS00445">
    <property type="entry name" value="FGGY_KINASES_2"/>
    <property type="match status" value="1"/>
</dbReference>
<dbReference type="PANTHER" id="PTHR43435">
    <property type="entry name" value="RIBULOKINASE"/>
    <property type="match status" value="1"/>
</dbReference>
<dbReference type="CDD" id="cd07781">
    <property type="entry name" value="ASKHA_NBD_FGGY_L-RBK"/>
    <property type="match status" value="1"/>
</dbReference>
<evidence type="ECO:0000259" key="9">
    <source>
        <dbReference type="Pfam" id="PF02782"/>
    </source>
</evidence>
<name>A1WLB9_VEREI</name>
<evidence type="ECO:0000256" key="3">
    <source>
        <dbReference type="ARBA" id="ARBA00022777"/>
    </source>
</evidence>
<feature type="domain" description="Carbohydrate kinase FGGY C-terminal" evidence="9">
    <location>
        <begin position="258"/>
        <end position="444"/>
    </location>
</feature>
<dbReference type="STRING" id="391735.Veis_2684"/>
<dbReference type="Gene3D" id="3.30.420.40">
    <property type="match status" value="2"/>
</dbReference>
<dbReference type="InterPro" id="IPR043129">
    <property type="entry name" value="ATPase_NBD"/>
</dbReference>
<organism evidence="10 11">
    <name type="scientific">Verminephrobacter eiseniae (strain EF01-2)</name>
    <dbReference type="NCBI Taxonomy" id="391735"/>
    <lineage>
        <taxon>Bacteria</taxon>
        <taxon>Pseudomonadati</taxon>
        <taxon>Pseudomonadota</taxon>
        <taxon>Betaproteobacteria</taxon>
        <taxon>Burkholderiales</taxon>
        <taxon>Comamonadaceae</taxon>
        <taxon>Verminephrobacter</taxon>
    </lineage>
</organism>
<comment type="similarity">
    <text evidence="7">Belongs to the FGGY kinase family.</text>
</comment>
<dbReference type="Proteomes" id="UP000000374">
    <property type="component" value="Chromosome"/>
</dbReference>
<keyword evidence="4" id="KW-0067">ATP-binding</keyword>
<dbReference type="GO" id="GO:0019150">
    <property type="term" value="F:D-ribulokinase activity"/>
    <property type="evidence" value="ECO:0007669"/>
    <property type="project" value="TreeGrafter"/>
</dbReference>
<keyword evidence="1 7" id="KW-0808">Transferase</keyword>
<evidence type="ECO:0000259" key="8">
    <source>
        <dbReference type="Pfam" id="PF00370"/>
    </source>
</evidence>
<dbReference type="OrthoDB" id="9805576at2"/>
<feature type="domain" description="Carbohydrate kinase FGGY N-terminal" evidence="8">
    <location>
        <begin position="4"/>
        <end position="247"/>
    </location>
</feature>
<evidence type="ECO:0000256" key="5">
    <source>
        <dbReference type="ARBA" id="ARBA00022935"/>
    </source>
</evidence>
<dbReference type="InterPro" id="IPR000577">
    <property type="entry name" value="Carb_kinase_FGGY"/>
</dbReference>
<protein>
    <submittedName>
        <fullName evidence="10">Carbohydrate kinase, FGGY</fullName>
    </submittedName>
</protein>
<evidence type="ECO:0000256" key="7">
    <source>
        <dbReference type="RuleBase" id="RU003733"/>
    </source>
</evidence>
<dbReference type="PANTHER" id="PTHR43435:SF4">
    <property type="entry name" value="FGGY CARBOHYDRATE KINASE DOMAIN-CONTAINING PROTEIN"/>
    <property type="match status" value="1"/>
</dbReference>
<dbReference type="InterPro" id="IPR018484">
    <property type="entry name" value="FGGY_N"/>
</dbReference>
<evidence type="ECO:0000256" key="1">
    <source>
        <dbReference type="ARBA" id="ARBA00022679"/>
    </source>
</evidence>
<keyword evidence="3 7" id="KW-0418">Kinase</keyword>
<evidence type="ECO:0000256" key="6">
    <source>
        <dbReference type="ARBA" id="ARBA00023277"/>
    </source>
</evidence>
<sequence length="501" mass="53526">MAVVMGLDFGTGSVRAGLYDTSSGALIGVEEARYGTSHPRWGWAEQAPLDWWEALGQASQAVMARHGHPRVSALCACTTSSTVVVTDEAGMPLRPALLWMDCRASHEVTLAPTPPHPVMAFSGGANAVEWLVPKAAWLARNEPQVYARAHRICEAQDFINFRLTGTWAASRLNACCKWNYDTLEKKFYPDLFAALGAPGLLDKLPTRVVPVGEAVGSMSTQAKAHLGLQGEVLVAQGGIDAHMAMLGAGTIEPGKLLFIGGTSIVHLIHTKRRIDAPGMWGPYPDALIDNSWLIEGGQVSAGSVMDWLAGKIFGLDAAGHRQLMADAAREVPGASGLLVLDYWMGNRTPYRSPDLRGAMMGLTLSHDRAQIYRAAVDAVALGSANVVRVLNSFGVPVTRVVAAGGIQKNPLWLQATVDACGLPFDVTDQENLTLMGAAVAALNALGESADLVAGAKSHVAPYRRLYPDPAMHERYAAMLLRYRAATEAVQPLSHELVRSVA</sequence>
<keyword evidence="6" id="KW-0119">Carbohydrate metabolism</keyword>
<dbReference type="eggNOG" id="COG1069">
    <property type="taxonomic scope" value="Bacteria"/>
</dbReference>
<dbReference type="GeneID" id="76461193"/>
<evidence type="ECO:0000256" key="2">
    <source>
        <dbReference type="ARBA" id="ARBA00022741"/>
    </source>
</evidence>
<dbReference type="GO" id="GO:0005524">
    <property type="term" value="F:ATP binding"/>
    <property type="evidence" value="ECO:0007669"/>
    <property type="project" value="UniProtKB-KW"/>
</dbReference>
<dbReference type="EMBL" id="CP000542">
    <property type="protein sequence ID" value="ABM58426.1"/>
    <property type="molecule type" value="Genomic_DNA"/>
</dbReference>
<keyword evidence="11" id="KW-1185">Reference proteome</keyword>
<reference evidence="11" key="1">
    <citation type="submission" date="2006-12" db="EMBL/GenBank/DDBJ databases">
        <title>Complete sequence of chromosome 1 of Verminephrobacter eiseniae EF01-2.</title>
        <authorList>
            <person name="Copeland A."/>
            <person name="Lucas S."/>
            <person name="Lapidus A."/>
            <person name="Barry K."/>
            <person name="Detter J.C."/>
            <person name="Glavina del Rio T."/>
            <person name="Dalin E."/>
            <person name="Tice H."/>
            <person name="Pitluck S."/>
            <person name="Chertkov O."/>
            <person name="Brettin T."/>
            <person name="Bruce D."/>
            <person name="Han C."/>
            <person name="Tapia R."/>
            <person name="Gilna P."/>
            <person name="Schmutz J."/>
            <person name="Larimer F."/>
            <person name="Land M."/>
            <person name="Hauser L."/>
            <person name="Kyrpides N."/>
            <person name="Kim E."/>
            <person name="Stahl D."/>
            <person name="Richardson P."/>
        </authorList>
    </citation>
    <scope>NUCLEOTIDE SEQUENCE [LARGE SCALE GENOMIC DNA]</scope>
    <source>
        <strain evidence="11">EF01-2</strain>
    </source>
</reference>
<dbReference type="Pfam" id="PF00370">
    <property type="entry name" value="FGGY_N"/>
    <property type="match status" value="1"/>
</dbReference>